<keyword evidence="1" id="KW-0472">Membrane</keyword>
<keyword evidence="1" id="KW-0812">Transmembrane</keyword>
<dbReference type="RefSeq" id="WP_378478732.1">
    <property type="nucleotide sequence ID" value="NZ_JBHUIW010000018.1"/>
</dbReference>
<name>A0ABW5AMW3_9BRAD</name>
<evidence type="ECO:0000313" key="3">
    <source>
        <dbReference type="Proteomes" id="UP001597314"/>
    </source>
</evidence>
<proteinExistence type="predicted"/>
<keyword evidence="1" id="KW-1133">Transmembrane helix</keyword>
<accession>A0ABW5AMW3</accession>
<dbReference type="Proteomes" id="UP001597314">
    <property type="component" value="Unassembled WGS sequence"/>
</dbReference>
<protein>
    <submittedName>
        <fullName evidence="2">Uncharacterized protein</fullName>
    </submittedName>
</protein>
<dbReference type="EMBL" id="JBHUIW010000018">
    <property type="protein sequence ID" value="MFD2183575.1"/>
    <property type="molecule type" value="Genomic_DNA"/>
</dbReference>
<reference evidence="3" key="1">
    <citation type="journal article" date="2019" name="Int. J. Syst. Evol. Microbiol.">
        <title>The Global Catalogue of Microorganisms (GCM) 10K type strain sequencing project: providing services to taxonomists for standard genome sequencing and annotation.</title>
        <authorList>
            <consortium name="The Broad Institute Genomics Platform"/>
            <consortium name="The Broad Institute Genome Sequencing Center for Infectious Disease"/>
            <person name="Wu L."/>
            <person name="Ma J."/>
        </authorList>
    </citation>
    <scope>NUCLEOTIDE SEQUENCE [LARGE SCALE GENOMIC DNA]</scope>
    <source>
        <strain evidence="3">CGMCC 1.6774</strain>
    </source>
</reference>
<evidence type="ECO:0000256" key="1">
    <source>
        <dbReference type="SAM" id="Phobius"/>
    </source>
</evidence>
<comment type="caution">
    <text evidence="2">The sequence shown here is derived from an EMBL/GenBank/DDBJ whole genome shotgun (WGS) entry which is preliminary data.</text>
</comment>
<sequence>MPVPPIRRLLTTHWTLTLLIMMAAALTFGLSTLNLYALVQANIGLIARHGTMALLDGGLLQTLELLAYGLVGVLAYVVVKACERVLVERLLG</sequence>
<feature type="transmembrane region" description="Helical" evidence="1">
    <location>
        <begin position="16"/>
        <end position="39"/>
    </location>
</feature>
<feature type="transmembrane region" description="Helical" evidence="1">
    <location>
        <begin position="59"/>
        <end position="79"/>
    </location>
</feature>
<organism evidence="2 3">
    <name type="scientific">Rhodoplanes azumiensis</name>
    <dbReference type="NCBI Taxonomy" id="1897628"/>
    <lineage>
        <taxon>Bacteria</taxon>
        <taxon>Pseudomonadati</taxon>
        <taxon>Pseudomonadota</taxon>
        <taxon>Alphaproteobacteria</taxon>
        <taxon>Hyphomicrobiales</taxon>
        <taxon>Nitrobacteraceae</taxon>
        <taxon>Rhodoplanes</taxon>
    </lineage>
</organism>
<gene>
    <name evidence="2" type="ORF">ACFSOX_15575</name>
</gene>
<evidence type="ECO:0000313" key="2">
    <source>
        <dbReference type="EMBL" id="MFD2183575.1"/>
    </source>
</evidence>
<keyword evidence="3" id="KW-1185">Reference proteome</keyword>